<sequence>MLNQEAYSSMNMHNLTSENPSRSLDQLPGAASARIDRIAGDRTMQQRLQMLGIRPGVALHIVHGPNKRGVVIQINGARFAIGNSMVQKIWVTELSA</sequence>
<dbReference type="Proteomes" id="UP000315403">
    <property type="component" value="Unassembled WGS sequence"/>
</dbReference>
<evidence type="ECO:0000256" key="1">
    <source>
        <dbReference type="ARBA" id="ARBA00023004"/>
    </source>
</evidence>
<proteinExistence type="predicted"/>
<feature type="compositionally biased region" description="Polar residues" evidence="2">
    <location>
        <begin position="1"/>
        <end position="24"/>
    </location>
</feature>
<reference evidence="4 7" key="2">
    <citation type="submission" date="2019-10" db="EMBL/GenBank/DDBJ databases">
        <authorList>
            <person name="Wang R."/>
        </authorList>
    </citation>
    <scope>NUCLEOTIDE SEQUENCE [LARGE SCALE GENOMIC DNA]</scope>
    <source>
        <strain evidence="4 7">ATCC 19377</strain>
    </source>
</reference>
<reference evidence="5 6" key="1">
    <citation type="submission" date="2019-03" db="EMBL/GenBank/DDBJ databases">
        <title>New insights into Acidothiobacillus thiooxidans sulfur metabolism through coupled gene expression, solution geochemistry, microscopy and spectroscopy analyses.</title>
        <authorList>
            <person name="Camacho D."/>
            <person name="Frazao R."/>
            <person name="Fouillen A."/>
            <person name="Nanci A."/>
            <person name="Lang B.F."/>
            <person name="Apte S.C."/>
            <person name="Baron C."/>
            <person name="Warren L.A."/>
        </authorList>
    </citation>
    <scope>NUCLEOTIDE SEQUENCE [LARGE SCALE GENOMIC DNA]</scope>
    <source>
        <strain evidence="5 6">ATCC 19377</strain>
    </source>
</reference>
<evidence type="ECO:0000259" key="3">
    <source>
        <dbReference type="SMART" id="SM00899"/>
    </source>
</evidence>
<dbReference type="InterPro" id="IPR008988">
    <property type="entry name" value="Transcriptional_repressor_C"/>
</dbReference>
<organism evidence="5 6">
    <name type="scientific">Acidithiobacillus thiooxidans ATCC 19377</name>
    <dbReference type="NCBI Taxonomy" id="637390"/>
    <lineage>
        <taxon>Bacteria</taxon>
        <taxon>Pseudomonadati</taxon>
        <taxon>Pseudomonadota</taxon>
        <taxon>Acidithiobacillia</taxon>
        <taxon>Acidithiobacillales</taxon>
        <taxon>Acidithiobacillaceae</taxon>
        <taxon>Acidithiobacillus</taxon>
    </lineage>
</organism>
<dbReference type="AlphaFoldDB" id="A0A543Q4R5"/>
<dbReference type="SMART" id="SM00899">
    <property type="entry name" value="FeoA"/>
    <property type="match status" value="1"/>
</dbReference>
<feature type="region of interest" description="Disordered" evidence="2">
    <location>
        <begin position="1"/>
        <end position="26"/>
    </location>
</feature>
<dbReference type="RefSeq" id="WP_010637338.1">
    <property type="nucleotide sequence ID" value="NZ_AFOH01000014.1"/>
</dbReference>
<name>A0A543Q4R5_ACITH</name>
<dbReference type="Gene3D" id="2.30.30.90">
    <property type="match status" value="1"/>
</dbReference>
<dbReference type="Proteomes" id="UP000363590">
    <property type="component" value="Chromosome"/>
</dbReference>
<evidence type="ECO:0000256" key="2">
    <source>
        <dbReference type="SAM" id="MobiDB-lite"/>
    </source>
</evidence>
<dbReference type="GO" id="GO:0046914">
    <property type="term" value="F:transition metal ion binding"/>
    <property type="evidence" value="ECO:0007669"/>
    <property type="project" value="InterPro"/>
</dbReference>
<dbReference type="Pfam" id="PF04023">
    <property type="entry name" value="FeoA"/>
    <property type="match status" value="1"/>
</dbReference>
<evidence type="ECO:0000313" key="7">
    <source>
        <dbReference type="Proteomes" id="UP000363590"/>
    </source>
</evidence>
<evidence type="ECO:0000313" key="4">
    <source>
        <dbReference type="EMBL" id="QFX97217.1"/>
    </source>
</evidence>
<feature type="domain" description="Ferrous iron transporter FeoA-like" evidence="3">
    <location>
        <begin position="22"/>
        <end position="93"/>
    </location>
</feature>
<gene>
    <name evidence="5" type="ORF">DLNHIDIE_01197</name>
    <name evidence="4" type="ORF">GCD22_03112</name>
</gene>
<dbReference type="SUPFAM" id="SSF50037">
    <property type="entry name" value="C-terminal domain of transcriptional repressors"/>
    <property type="match status" value="1"/>
</dbReference>
<evidence type="ECO:0000313" key="5">
    <source>
        <dbReference type="EMBL" id="TQN51325.1"/>
    </source>
</evidence>
<evidence type="ECO:0000313" key="6">
    <source>
        <dbReference type="Proteomes" id="UP000315403"/>
    </source>
</evidence>
<dbReference type="KEGG" id="atx:GCD22_03112"/>
<dbReference type="EMBL" id="SZUV01000001">
    <property type="protein sequence ID" value="TQN51325.1"/>
    <property type="molecule type" value="Genomic_DNA"/>
</dbReference>
<dbReference type="EMBL" id="CP045571">
    <property type="protein sequence ID" value="QFX97217.1"/>
    <property type="molecule type" value="Genomic_DNA"/>
</dbReference>
<keyword evidence="1" id="KW-0408">Iron</keyword>
<dbReference type="InterPro" id="IPR007167">
    <property type="entry name" value="Fe-transptr_FeoA-like"/>
</dbReference>
<dbReference type="InterPro" id="IPR038157">
    <property type="entry name" value="FeoA_core_dom"/>
</dbReference>
<accession>A0A543Q4R5</accession>
<protein>
    <submittedName>
        <fullName evidence="4">Ferrous iron transport FeoA</fullName>
    </submittedName>
</protein>